<evidence type="ECO:0000313" key="6">
    <source>
        <dbReference type="Proteomes" id="UP000068026"/>
    </source>
</evidence>
<organism evidence="5 7">
    <name type="scientific">Anaerotignum propionicum DSM 1682</name>
    <dbReference type="NCBI Taxonomy" id="991789"/>
    <lineage>
        <taxon>Bacteria</taxon>
        <taxon>Bacillati</taxon>
        <taxon>Bacillota</taxon>
        <taxon>Clostridia</taxon>
        <taxon>Lachnospirales</taxon>
        <taxon>Anaerotignaceae</taxon>
        <taxon>Anaerotignum</taxon>
    </lineage>
</organism>
<feature type="region of interest" description="Disordered" evidence="1">
    <location>
        <begin position="54"/>
        <end position="75"/>
    </location>
</feature>
<dbReference type="OrthoDB" id="2065331at2"/>
<dbReference type="AlphaFoldDB" id="A0A120MK09"/>
<dbReference type="Proteomes" id="UP000068026">
    <property type="component" value="Chromosome"/>
</dbReference>
<sequence length="474" mass="52164">MKDYHFEKDEHEFDETIRLDDINKEMKKFENDQPKDDLGDKDAFLDAFESEKFDRLPTGNTPNGPSEITRGTPRKKVEEPFLNKKTAAMLAVVAVIVAIASFALVRGLFFSGNRNPNLAKEQTPVLIQGALASGELIVYDIKGNANKSILVTQDTEFTDTQGQGVKDVPLRVGDLILVGLDKDGKTVLTLNQGGKIKTVEETGLTADTASKNLLGEGKKFSYGEQAIFMYNHEELNPKDLEACDVLVLKSYEDVVWSVEVAEFHGYISIENKDNIVNGKFQLDEAAAVPLAEVERIPLKEGTHKVTVSGDNIEERTDSIFVETGEVYVYDLSKAQEKVGVLIINANVTGYKLYINGTLVDSSVPSVLPLGEYDVVILKNGYTEWSQHVVLDKDTLSVDANLQKDIQFGSVGISVNVDGAQIYIDGKDMGVAPMELNLPYGSYSLGVEKNGYQSFSTVINVNSGSSHMNVELERE</sequence>
<keyword evidence="2" id="KW-1133">Transmembrane helix</keyword>
<keyword evidence="2" id="KW-0472">Membrane</keyword>
<feature type="transmembrane region" description="Helical" evidence="2">
    <location>
        <begin position="86"/>
        <end position="109"/>
    </location>
</feature>
<feature type="domain" description="PEGA" evidence="3">
    <location>
        <begin position="339"/>
        <end position="403"/>
    </location>
</feature>
<reference evidence="5" key="3">
    <citation type="submission" date="2016-11" db="EMBL/GenBank/DDBJ databases">
        <authorList>
            <person name="Varghese N."/>
            <person name="Submissions S."/>
        </authorList>
    </citation>
    <scope>NUCLEOTIDE SEQUENCE</scope>
    <source>
        <strain evidence="5">DSM 1682</strain>
    </source>
</reference>
<evidence type="ECO:0000313" key="5">
    <source>
        <dbReference type="EMBL" id="SHE28114.1"/>
    </source>
</evidence>
<evidence type="ECO:0000313" key="7">
    <source>
        <dbReference type="Proteomes" id="UP000184204"/>
    </source>
</evidence>
<dbReference type="EMBL" id="CP014223">
    <property type="protein sequence ID" value="AMJ39821.1"/>
    <property type="molecule type" value="Genomic_DNA"/>
</dbReference>
<reference evidence="4 6" key="1">
    <citation type="journal article" date="2016" name="Genome Announc.">
        <title>Complete Genome Sequence of the Amino Acid-Fermenting Clostridium propionicum X2 (DSM 1682).</title>
        <authorList>
            <person name="Poehlein A."/>
            <person name="Schlien K."/>
            <person name="Chowdhury N.P."/>
            <person name="Gottschalk G."/>
            <person name="Buckel W."/>
            <person name="Daniel R."/>
        </authorList>
    </citation>
    <scope>NUCLEOTIDE SEQUENCE [LARGE SCALE GENOMIC DNA]</scope>
    <source>
        <strain evidence="4 6">X2</strain>
    </source>
</reference>
<evidence type="ECO:0000313" key="4">
    <source>
        <dbReference type="EMBL" id="AMJ39821.1"/>
    </source>
</evidence>
<keyword evidence="6" id="KW-1185">Reference proteome</keyword>
<name>A0A120MK09_ANAPI</name>
<dbReference type="EMBL" id="FQUA01000001">
    <property type="protein sequence ID" value="SHE28114.1"/>
    <property type="molecule type" value="Genomic_DNA"/>
</dbReference>
<dbReference type="PANTHER" id="PTHR36194">
    <property type="entry name" value="S-LAYER-LIKE PROTEIN"/>
    <property type="match status" value="1"/>
</dbReference>
<accession>A0A120MK09</accession>
<dbReference type="Proteomes" id="UP000184204">
    <property type="component" value="Unassembled WGS sequence"/>
</dbReference>
<reference evidence="7" key="4">
    <citation type="submission" date="2016-11" db="EMBL/GenBank/DDBJ databases">
        <authorList>
            <person name="Jaros S."/>
            <person name="Januszkiewicz K."/>
            <person name="Wedrychowicz H."/>
        </authorList>
    </citation>
    <scope>NUCLEOTIDE SEQUENCE [LARGE SCALE GENOMIC DNA]</scope>
    <source>
        <strain evidence="7">DSM 1682</strain>
    </source>
</reference>
<gene>
    <name evidence="4" type="ORF">CPRO_01980</name>
    <name evidence="5" type="ORF">SAMN02745151_00155</name>
</gene>
<dbReference type="Pfam" id="PF08308">
    <property type="entry name" value="PEGA"/>
    <property type="match status" value="2"/>
</dbReference>
<evidence type="ECO:0000256" key="2">
    <source>
        <dbReference type="SAM" id="Phobius"/>
    </source>
</evidence>
<proteinExistence type="predicted"/>
<evidence type="ECO:0000256" key="1">
    <source>
        <dbReference type="SAM" id="MobiDB-lite"/>
    </source>
</evidence>
<keyword evidence="2" id="KW-0812">Transmembrane</keyword>
<dbReference type="RefSeq" id="WP_066046828.1">
    <property type="nucleotide sequence ID" value="NZ_CP014223.1"/>
</dbReference>
<dbReference type="KEGG" id="cpro:CPRO_01980"/>
<evidence type="ECO:0000259" key="3">
    <source>
        <dbReference type="Pfam" id="PF08308"/>
    </source>
</evidence>
<feature type="domain" description="PEGA" evidence="3">
    <location>
        <begin position="408"/>
        <end position="472"/>
    </location>
</feature>
<reference evidence="6" key="2">
    <citation type="submission" date="2016-01" db="EMBL/GenBank/DDBJ databases">
        <authorList>
            <person name="Poehlein A."/>
            <person name="Schlien K."/>
            <person name="Gottschalk G."/>
            <person name="Buckel W."/>
            <person name="Daniel R."/>
        </authorList>
    </citation>
    <scope>NUCLEOTIDE SEQUENCE [LARGE SCALE GENOMIC DNA]</scope>
    <source>
        <strain evidence="6">X2</strain>
    </source>
</reference>
<protein>
    <submittedName>
        <fullName evidence="4">PEGA domain protein</fullName>
    </submittedName>
    <submittedName>
        <fullName evidence="5">PEGA domain-containing protein</fullName>
    </submittedName>
</protein>
<dbReference type="PANTHER" id="PTHR36194:SF1">
    <property type="entry name" value="S-LAYER-LIKE PROTEIN"/>
    <property type="match status" value="1"/>
</dbReference>
<dbReference type="InterPro" id="IPR013229">
    <property type="entry name" value="PEGA"/>
</dbReference>